<dbReference type="AlphaFoldDB" id="A0AAN9LEX9"/>
<evidence type="ECO:0000256" key="1">
    <source>
        <dbReference type="SAM" id="Phobius"/>
    </source>
</evidence>
<keyword evidence="1" id="KW-0472">Membrane</keyword>
<dbReference type="PANTHER" id="PTHR33659">
    <property type="entry name" value="PROTEIN, PUTATIVE-RELATED-RELATED"/>
    <property type="match status" value="1"/>
</dbReference>
<evidence type="ECO:0000313" key="3">
    <source>
        <dbReference type="Proteomes" id="UP001374584"/>
    </source>
</evidence>
<reference evidence="2 3" key="1">
    <citation type="submission" date="2024-01" db="EMBL/GenBank/DDBJ databases">
        <title>The genomes of 5 underutilized Papilionoideae crops provide insights into root nodulation and disease resistanc.</title>
        <authorList>
            <person name="Jiang F."/>
        </authorList>
    </citation>
    <scope>NUCLEOTIDE SEQUENCE [LARGE SCALE GENOMIC DNA]</scope>
    <source>
        <strain evidence="2">JINMINGXINNONG_FW02</strain>
        <tissue evidence="2">Leaves</tissue>
    </source>
</reference>
<accession>A0AAN9LEX9</accession>
<proteinExistence type="predicted"/>
<name>A0AAN9LEX9_PHACN</name>
<evidence type="ECO:0000313" key="2">
    <source>
        <dbReference type="EMBL" id="KAK7334765.1"/>
    </source>
</evidence>
<comment type="caution">
    <text evidence="2">The sequence shown here is derived from an EMBL/GenBank/DDBJ whole genome shotgun (WGS) entry which is preliminary data.</text>
</comment>
<protein>
    <submittedName>
        <fullName evidence="2">Uncharacterized protein</fullName>
    </submittedName>
</protein>
<dbReference type="Proteomes" id="UP001374584">
    <property type="component" value="Unassembled WGS sequence"/>
</dbReference>
<keyword evidence="3" id="KW-1185">Reference proteome</keyword>
<gene>
    <name evidence="2" type="ORF">VNO80_26528</name>
</gene>
<feature type="transmembrane region" description="Helical" evidence="1">
    <location>
        <begin position="12"/>
        <end position="36"/>
    </location>
</feature>
<dbReference type="EMBL" id="JAYMYR010000010">
    <property type="protein sequence ID" value="KAK7334765.1"/>
    <property type="molecule type" value="Genomic_DNA"/>
</dbReference>
<sequence>MSHLHALVPSSLATFFFTMPTFSAFFLFIALFFAAVNAQDFGLPPAPTPDAGAAGSASTSAPVIAALVALSLMIIFKH</sequence>
<organism evidence="2 3">
    <name type="scientific">Phaseolus coccineus</name>
    <name type="common">Scarlet runner bean</name>
    <name type="synonym">Phaseolus multiflorus</name>
    <dbReference type="NCBI Taxonomy" id="3886"/>
    <lineage>
        <taxon>Eukaryota</taxon>
        <taxon>Viridiplantae</taxon>
        <taxon>Streptophyta</taxon>
        <taxon>Embryophyta</taxon>
        <taxon>Tracheophyta</taxon>
        <taxon>Spermatophyta</taxon>
        <taxon>Magnoliopsida</taxon>
        <taxon>eudicotyledons</taxon>
        <taxon>Gunneridae</taxon>
        <taxon>Pentapetalae</taxon>
        <taxon>rosids</taxon>
        <taxon>fabids</taxon>
        <taxon>Fabales</taxon>
        <taxon>Fabaceae</taxon>
        <taxon>Papilionoideae</taxon>
        <taxon>50 kb inversion clade</taxon>
        <taxon>NPAAA clade</taxon>
        <taxon>indigoferoid/millettioid clade</taxon>
        <taxon>Phaseoleae</taxon>
        <taxon>Phaseolus</taxon>
    </lineage>
</organism>
<dbReference type="PANTHER" id="PTHR33659:SF1">
    <property type="entry name" value="PROTEIN, PUTATIVE-RELATED"/>
    <property type="match status" value="1"/>
</dbReference>
<keyword evidence="1" id="KW-1133">Transmembrane helix</keyword>
<feature type="transmembrane region" description="Helical" evidence="1">
    <location>
        <begin position="56"/>
        <end position="76"/>
    </location>
</feature>
<keyword evidence="1" id="KW-0812">Transmembrane</keyword>